<evidence type="ECO:0000313" key="2">
    <source>
        <dbReference type="EMBL" id="QJB00684.1"/>
    </source>
</evidence>
<organism evidence="1">
    <name type="scientific">viral metagenome</name>
    <dbReference type="NCBI Taxonomy" id="1070528"/>
    <lineage>
        <taxon>unclassified sequences</taxon>
        <taxon>metagenomes</taxon>
        <taxon>organismal metagenomes</taxon>
    </lineage>
</organism>
<sequence>MPLPHTPKTDWDPADGVAAADLNEVGDNLVALETHIDATTGIHGAVAAATASKLVIRDAAGRAAVADPAAAGDIVNKQTLEVHTGNTANPHSVTKTQVGLANVTDNAQMPIAGGTFTGKAYAQSNTDYTTGQIRNIFFSAAAPTTEGANGDLWVQY</sequence>
<gene>
    <name evidence="2" type="ORF">MM171A00328_0049</name>
    <name evidence="1" type="ORF">MM171B00216_0015</name>
</gene>
<dbReference type="EMBL" id="MT143888">
    <property type="protein sequence ID" value="QJA43515.1"/>
    <property type="molecule type" value="Genomic_DNA"/>
</dbReference>
<reference evidence="1" key="1">
    <citation type="submission" date="2020-03" db="EMBL/GenBank/DDBJ databases">
        <title>The deep terrestrial virosphere.</title>
        <authorList>
            <person name="Holmfeldt K."/>
            <person name="Nilsson E."/>
            <person name="Simone D."/>
            <person name="Lopez-Fernandez M."/>
            <person name="Wu X."/>
            <person name="de Brujin I."/>
            <person name="Lundin D."/>
            <person name="Andersson A."/>
            <person name="Bertilsson S."/>
            <person name="Dopson M."/>
        </authorList>
    </citation>
    <scope>NUCLEOTIDE SEQUENCE</scope>
    <source>
        <strain evidence="2">MM171A00328</strain>
        <strain evidence="1">MM171B00216</strain>
    </source>
</reference>
<protein>
    <recommendedName>
        <fullName evidence="3">Tail protein</fullName>
    </recommendedName>
</protein>
<evidence type="ECO:0008006" key="3">
    <source>
        <dbReference type="Google" id="ProtNLM"/>
    </source>
</evidence>
<dbReference type="EMBL" id="MT143698">
    <property type="protein sequence ID" value="QJB00684.1"/>
    <property type="molecule type" value="Genomic_DNA"/>
</dbReference>
<name>A0A6H1Z897_9ZZZZ</name>
<accession>A0A6H1Z897</accession>
<proteinExistence type="predicted"/>
<dbReference type="AlphaFoldDB" id="A0A6H1Z897"/>
<evidence type="ECO:0000313" key="1">
    <source>
        <dbReference type="EMBL" id="QJA43515.1"/>
    </source>
</evidence>